<protein>
    <submittedName>
        <fullName evidence="2">Uncharacterized protein</fullName>
    </submittedName>
</protein>
<keyword evidence="1" id="KW-0812">Transmembrane</keyword>
<dbReference type="STRING" id="340021.TM5383_02045"/>
<dbReference type="RefSeq" id="WP_058318927.1">
    <property type="nucleotide sequence ID" value="NZ_CYSF01000009.1"/>
</dbReference>
<dbReference type="EMBL" id="CYSF01000009">
    <property type="protein sequence ID" value="CUH84827.1"/>
    <property type="molecule type" value="Genomic_DNA"/>
</dbReference>
<sequence>MDMTTNVNFAATRPHVAAQLRAGKALPSLRHCQTLKTVASANDNEVLLRSAMVFLGVVLCLAAFGLWLVPEAMESAEQQLIRAGLTCVFIGAGFTLFRKGRDTAPVIGYALDQARGELRQLLINADGTERTIARLSLHGATREALDNGDVLIRDAKGTRDMRLAAQQAEALFDHPLSDA</sequence>
<accession>A0A0N7M213</accession>
<dbReference type="Proteomes" id="UP000051681">
    <property type="component" value="Unassembled WGS sequence"/>
</dbReference>
<keyword evidence="1" id="KW-1133">Transmembrane helix</keyword>
<evidence type="ECO:0000313" key="2">
    <source>
        <dbReference type="EMBL" id="CUH84827.1"/>
    </source>
</evidence>
<proteinExistence type="predicted"/>
<evidence type="ECO:0000313" key="3">
    <source>
        <dbReference type="Proteomes" id="UP000051681"/>
    </source>
</evidence>
<gene>
    <name evidence="2" type="ORF">TM5383_02045</name>
</gene>
<keyword evidence="3" id="KW-1185">Reference proteome</keyword>
<keyword evidence="1" id="KW-0472">Membrane</keyword>
<dbReference type="OrthoDB" id="7867991at2"/>
<name>A0A0N7M213_9RHOB</name>
<reference evidence="2 3" key="1">
    <citation type="submission" date="2015-09" db="EMBL/GenBank/DDBJ databases">
        <authorList>
            <consortium name="Swine Surveillance"/>
        </authorList>
    </citation>
    <scope>NUCLEOTIDE SEQUENCE [LARGE SCALE GENOMIC DNA]</scope>
    <source>
        <strain evidence="2 3">CECT 8383</strain>
    </source>
</reference>
<evidence type="ECO:0000256" key="1">
    <source>
        <dbReference type="SAM" id="Phobius"/>
    </source>
</evidence>
<organism evidence="2 3">
    <name type="scientific">Thalassovita mediterranea</name>
    <dbReference type="NCBI Taxonomy" id="340021"/>
    <lineage>
        <taxon>Bacteria</taxon>
        <taxon>Pseudomonadati</taxon>
        <taxon>Pseudomonadota</taxon>
        <taxon>Alphaproteobacteria</taxon>
        <taxon>Rhodobacterales</taxon>
        <taxon>Roseobacteraceae</taxon>
        <taxon>Thalassovita</taxon>
    </lineage>
</organism>
<feature type="transmembrane region" description="Helical" evidence="1">
    <location>
        <begin position="46"/>
        <end position="68"/>
    </location>
</feature>
<feature type="transmembrane region" description="Helical" evidence="1">
    <location>
        <begin position="80"/>
        <end position="97"/>
    </location>
</feature>
<dbReference type="AlphaFoldDB" id="A0A0N7M213"/>